<dbReference type="AlphaFoldDB" id="A0A9J5WZ53"/>
<organism evidence="2 3">
    <name type="scientific">Solanum commersonii</name>
    <name type="common">Commerson's wild potato</name>
    <name type="synonym">Commerson's nightshade</name>
    <dbReference type="NCBI Taxonomy" id="4109"/>
    <lineage>
        <taxon>Eukaryota</taxon>
        <taxon>Viridiplantae</taxon>
        <taxon>Streptophyta</taxon>
        <taxon>Embryophyta</taxon>
        <taxon>Tracheophyta</taxon>
        <taxon>Spermatophyta</taxon>
        <taxon>Magnoliopsida</taxon>
        <taxon>eudicotyledons</taxon>
        <taxon>Gunneridae</taxon>
        <taxon>Pentapetalae</taxon>
        <taxon>asterids</taxon>
        <taxon>lamiids</taxon>
        <taxon>Solanales</taxon>
        <taxon>Solanaceae</taxon>
        <taxon>Solanoideae</taxon>
        <taxon>Solaneae</taxon>
        <taxon>Solanum</taxon>
    </lineage>
</organism>
<keyword evidence="1" id="KW-0472">Membrane</keyword>
<sequence>MWRHYFCWKSSSTFFFITYANHMPQVWDPGRRWCDPYTTTYQTFVQFAIVRDMYSYVNTKWLTAVESVILVSLATVALINKQVITKDKSHFIFDSGQWCVCKTNILQCLSTVLIILVALEAFKSIRWNMKA</sequence>
<dbReference type="Proteomes" id="UP000824120">
    <property type="component" value="Chromosome 10"/>
</dbReference>
<evidence type="ECO:0000313" key="3">
    <source>
        <dbReference type="Proteomes" id="UP000824120"/>
    </source>
</evidence>
<keyword evidence="1" id="KW-0812">Transmembrane</keyword>
<keyword evidence="3" id="KW-1185">Reference proteome</keyword>
<dbReference type="EMBL" id="JACXVP010000010">
    <property type="protein sequence ID" value="KAG5580663.1"/>
    <property type="molecule type" value="Genomic_DNA"/>
</dbReference>
<feature type="transmembrane region" description="Helical" evidence="1">
    <location>
        <begin position="61"/>
        <end position="84"/>
    </location>
</feature>
<reference evidence="2 3" key="1">
    <citation type="submission" date="2020-09" db="EMBL/GenBank/DDBJ databases">
        <title>De no assembly of potato wild relative species, Solanum commersonii.</title>
        <authorList>
            <person name="Cho K."/>
        </authorList>
    </citation>
    <scope>NUCLEOTIDE SEQUENCE [LARGE SCALE GENOMIC DNA]</scope>
    <source>
        <strain evidence="2">LZ3.2</strain>
        <tissue evidence="2">Leaf</tissue>
    </source>
</reference>
<comment type="caution">
    <text evidence="2">The sequence shown here is derived from an EMBL/GenBank/DDBJ whole genome shotgun (WGS) entry which is preliminary data.</text>
</comment>
<protein>
    <submittedName>
        <fullName evidence="2">Uncharacterized protein</fullName>
    </submittedName>
</protein>
<accession>A0A9J5WZ53</accession>
<evidence type="ECO:0000313" key="2">
    <source>
        <dbReference type="EMBL" id="KAG5580663.1"/>
    </source>
</evidence>
<dbReference type="OrthoDB" id="1322268at2759"/>
<name>A0A9J5WZ53_SOLCO</name>
<proteinExistence type="predicted"/>
<feature type="transmembrane region" description="Helical" evidence="1">
    <location>
        <begin position="104"/>
        <end position="122"/>
    </location>
</feature>
<evidence type="ECO:0000256" key="1">
    <source>
        <dbReference type="SAM" id="Phobius"/>
    </source>
</evidence>
<keyword evidence="1" id="KW-1133">Transmembrane helix</keyword>
<gene>
    <name evidence="2" type="ORF">H5410_051290</name>
</gene>